<sequence length="313" mass="33099">MIKRKQGVVGSAILLGGMVLAGCGTSGHPVAIPPRHHSHAVSPSSVTSPSITPSSSPISPSPSSGSVTAPTHRSQTVHPSPVTSPSAATFSSIIQGAMQAVVGNTRVPLYAPTHIEDFTAAPYYSAAGQVSPETHPAPSYAMTFYRSQTSIKPNSSQLHTVSPQDIIGGYQVSEWPSAQIASQHLFYGTPTPIIPPRHPSGSSITLAVGLTGTVTTMDGLSMIIWHEGRWTMAVMYEHASYTKGLATAQNIVFFCQHHFLPPPTTQGDGIILLTGKHTTTKISWNSGSLVVNASDHQGWLGAFETAILMRKYN</sequence>
<evidence type="ECO:0000256" key="1">
    <source>
        <dbReference type="SAM" id="MobiDB-lite"/>
    </source>
</evidence>
<accession>A0A2T2XDQ6</accession>
<feature type="region of interest" description="Disordered" evidence="1">
    <location>
        <begin position="30"/>
        <end position="85"/>
    </location>
</feature>
<dbReference type="PROSITE" id="PS51257">
    <property type="entry name" value="PROKAR_LIPOPROTEIN"/>
    <property type="match status" value="1"/>
</dbReference>
<proteinExistence type="predicted"/>
<dbReference type="Proteomes" id="UP000242972">
    <property type="component" value="Unassembled WGS sequence"/>
</dbReference>
<name>A0A2T2XDQ6_9FIRM</name>
<dbReference type="EMBL" id="PXYW01000036">
    <property type="protein sequence ID" value="PSR32587.1"/>
    <property type="molecule type" value="Genomic_DNA"/>
</dbReference>
<evidence type="ECO:0000313" key="3">
    <source>
        <dbReference type="EMBL" id="PSR32587.1"/>
    </source>
</evidence>
<evidence type="ECO:0000313" key="4">
    <source>
        <dbReference type="Proteomes" id="UP000242972"/>
    </source>
</evidence>
<gene>
    <name evidence="3" type="ORF">C7B46_13785</name>
</gene>
<organism evidence="3 4">
    <name type="scientific">Sulfobacillus benefaciens</name>
    <dbReference type="NCBI Taxonomy" id="453960"/>
    <lineage>
        <taxon>Bacteria</taxon>
        <taxon>Bacillati</taxon>
        <taxon>Bacillota</taxon>
        <taxon>Clostridia</taxon>
        <taxon>Eubacteriales</taxon>
        <taxon>Clostridiales Family XVII. Incertae Sedis</taxon>
        <taxon>Sulfobacillus</taxon>
    </lineage>
</organism>
<protein>
    <submittedName>
        <fullName evidence="3">Uncharacterized protein</fullName>
    </submittedName>
</protein>
<feature type="chain" id="PRO_5038464518" evidence="2">
    <location>
        <begin position="22"/>
        <end position="313"/>
    </location>
</feature>
<evidence type="ECO:0000256" key="2">
    <source>
        <dbReference type="SAM" id="SignalP"/>
    </source>
</evidence>
<feature type="compositionally biased region" description="Polar residues" evidence="1">
    <location>
        <begin position="71"/>
        <end position="85"/>
    </location>
</feature>
<comment type="caution">
    <text evidence="3">The sequence shown here is derived from an EMBL/GenBank/DDBJ whole genome shotgun (WGS) entry which is preliminary data.</text>
</comment>
<dbReference type="AlphaFoldDB" id="A0A2T2XDQ6"/>
<reference evidence="3 4" key="1">
    <citation type="journal article" date="2014" name="BMC Genomics">
        <title>Comparison of environmental and isolate Sulfobacillus genomes reveals diverse carbon, sulfur, nitrogen, and hydrogen metabolisms.</title>
        <authorList>
            <person name="Justice N.B."/>
            <person name="Norman A."/>
            <person name="Brown C.T."/>
            <person name="Singh A."/>
            <person name="Thomas B.C."/>
            <person name="Banfield J.F."/>
        </authorList>
    </citation>
    <scope>NUCLEOTIDE SEQUENCE [LARGE SCALE GENOMIC DNA]</scope>
    <source>
        <strain evidence="3">AMDSBA4</strain>
    </source>
</reference>
<feature type="compositionally biased region" description="Low complexity" evidence="1">
    <location>
        <begin position="40"/>
        <end position="70"/>
    </location>
</feature>
<feature type="signal peptide" evidence="2">
    <location>
        <begin position="1"/>
        <end position="21"/>
    </location>
</feature>
<keyword evidence="2" id="KW-0732">Signal</keyword>